<feature type="binding site" evidence="9">
    <location>
        <position position="78"/>
    </location>
    <ligand>
        <name>Cu cation</name>
        <dbReference type="ChEBI" id="CHEBI:23378"/>
    </ligand>
</feature>
<dbReference type="OrthoDB" id="9757546at2"/>
<name>A0A4Z1BSM4_9GAMM</name>
<keyword evidence="6" id="KW-0249">Electron transport</keyword>
<keyword evidence="12" id="KW-1185">Reference proteome</keyword>
<dbReference type="SUPFAM" id="SSF49503">
    <property type="entry name" value="Cupredoxins"/>
    <property type="match status" value="1"/>
</dbReference>
<feature type="binding site" evidence="9">
    <location>
        <position position="73"/>
    </location>
    <ligand>
        <name>Cu cation</name>
        <dbReference type="ChEBI" id="CHEBI:23378"/>
    </ligand>
</feature>
<dbReference type="NCBIfam" id="TIGR02375">
    <property type="entry name" value="pseudoazurin"/>
    <property type="match status" value="1"/>
</dbReference>
<evidence type="ECO:0000256" key="6">
    <source>
        <dbReference type="ARBA" id="ARBA00022982"/>
    </source>
</evidence>
<dbReference type="GO" id="GO:0005507">
    <property type="term" value="F:copper ion binding"/>
    <property type="evidence" value="ECO:0007669"/>
    <property type="project" value="UniProtKB-UniRule"/>
</dbReference>
<protein>
    <recommendedName>
        <fullName evidence="2 8">Pseudoazurin</fullName>
    </recommendedName>
</protein>
<comment type="cofactor">
    <cofactor evidence="9">
        <name>Cu cation</name>
        <dbReference type="ChEBI" id="CHEBI:23378"/>
    </cofactor>
    <text evidence="9">Binds 1 copper ion per subunit.</text>
</comment>
<dbReference type="PROSITE" id="PS00196">
    <property type="entry name" value="COPPER_BLUE"/>
    <property type="match status" value="1"/>
</dbReference>
<dbReference type="InterPro" id="IPR028871">
    <property type="entry name" value="BlueCu_1_BS"/>
</dbReference>
<evidence type="ECO:0000256" key="9">
    <source>
        <dbReference type="PIRSR" id="PIRSR602386-1"/>
    </source>
</evidence>
<evidence type="ECO:0000256" key="2">
    <source>
        <dbReference type="ARBA" id="ARBA00016984"/>
    </source>
</evidence>
<organism evidence="11 12">
    <name type="scientific">Marinobacter confluentis</name>
    <dbReference type="NCBI Taxonomy" id="1697557"/>
    <lineage>
        <taxon>Bacteria</taxon>
        <taxon>Pseudomonadati</taxon>
        <taxon>Pseudomonadota</taxon>
        <taxon>Gammaproteobacteria</taxon>
        <taxon>Pseudomonadales</taxon>
        <taxon>Marinobacteraceae</taxon>
        <taxon>Marinobacter</taxon>
    </lineage>
</organism>
<comment type="caution">
    <text evidence="11">The sequence shown here is derived from an EMBL/GenBank/DDBJ whole genome shotgun (WGS) entry which is preliminary data.</text>
</comment>
<dbReference type="PRINTS" id="PR00155">
    <property type="entry name" value="AMICYANIN"/>
</dbReference>
<dbReference type="GO" id="GO:0009055">
    <property type="term" value="F:electron transfer activity"/>
    <property type="evidence" value="ECO:0007669"/>
    <property type="project" value="InterPro"/>
</dbReference>
<feature type="domain" description="Blue (type 1) copper" evidence="10">
    <location>
        <begin position="1"/>
        <end position="84"/>
    </location>
</feature>
<dbReference type="InterPro" id="IPR008972">
    <property type="entry name" value="Cupredoxin"/>
</dbReference>
<dbReference type="Gene3D" id="2.60.40.420">
    <property type="entry name" value="Cupredoxins - blue copper proteins"/>
    <property type="match status" value="1"/>
</dbReference>
<dbReference type="Proteomes" id="UP000298325">
    <property type="component" value="Unassembled WGS sequence"/>
</dbReference>
<sequence length="119" mass="12700">MKNSGADGAMVFEPGYLEAEKGDTVKFVMTDPAHNSVSEVVPEGAESWSGAINKEITVTLDAEGVYVYKCTPHAPLNMAGVIKVGEPTNYDEAKAAVEKLTAAAATNKDRLTDYFSQVK</sequence>
<evidence type="ECO:0000256" key="5">
    <source>
        <dbReference type="ARBA" id="ARBA00022764"/>
    </source>
</evidence>
<feature type="binding site" evidence="9">
    <location>
        <position position="70"/>
    </location>
    <ligand>
        <name>Cu cation</name>
        <dbReference type="ChEBI" id="CHEBI:23378"/>
    </ligand>
</feature>
<comment type="subcellular location">
    <subcellularLocation>
        <location evidence="1">Periplasm</location>
    </subcellularLocation>
</comment>
<evidence type="ECO:0000313" key="11">
    <source>
        <dbReference type="EMBL" id="TGN40735.1"/>
    </source>
</evidence>
<keyword evidence="5" id="KW-0574">Periplasm</keyword>
<dbReference type="EMBL" id="SRPF01000002">
    <property type="protein sequence ID" value="TGN40735.1"/>
    <property type="molecule type" value="Genomic_DNA"/>
</dbReference>
<evidence type="ECO:0000256" key="1">
    <source>
        <dbReference type="ARBA" id="ARBA00004418"/>
    </source>
</evidence>
<evidence type="ECO:0000313" key="12">
    <source>
        <dbReference type="Proteomes" id="UP000298325"/>
    </source>
</evidence>
<evidence type="ECO:0000256" key="7">
    <source>
        <dbReference type="ARBA" id="ARBA00023008"/>
    </source>
</evidence>
<dbReference type="InterPro" id="IPR002386">
    <property type="entry name" value="Amicyanin/Pseudoazurin"/>
</dbReference>
<feature type="binding site" evidence="9">
    <location>
        <position position="34"/>
    </location>
    <ligand>
        <name>Cu cation</name>
        <dbReference type="ChEBI" id="CHEBI:23378"/>
    </ligand>
</feature>
<evidence type="ECO:0000256" key="3">
    <source>
        <dbReference type="ARBA" id="ARBA00022448"/>
    </source>
</evidence>
<evidence type="ECO:0000256" key="4">
    <source>
        <dbReference type="ARBA" id="ARBA00022723"/>
    </source>
</evidence>
<accession>A0A4Z1BSM4</accession>
<keyword evidence="3" id="KW-0813">Transport</keyword>
<reference evidence="11 12" key="1">
    <citation type="submission" date="2019-04" db="EMBL/GenBank/DDBJ databases">
        <authorList>
            <person name="Park S."/>
            <person name="Yoon J.-H."/>
        </authorList>
    </citation>
    <scope>NUCLEOTIDE SEQUENCE [LARGE SCALE GENOMIC DNA]</scope>
    <source>
        <strain evidence="11 12">HJM-18</strain>
    </source>
</reference>
<dbReference type="InterPro" id="IPR012745">
    <property type="entry name" value="Pseudoazurin"/>
</dbReference>
<dbReference type="GO" id="GO:0042597">
    <property type="term" value="C:periplasmic space"/>
    <property type="evidence" value="ECO:0007669"/>
    <property type="project" value="UniProtKB-SubCell"/>
</dbReference>
<dbReference type="InterPro" id="IPR000923">
    <property type="entry name" value="BlueCu_1"/>
</dbReference>
<keyword evidence="4 9" id="KW-0479">Metal-binding</keyword>
<gene>
    <name evidence="11" type="ORF">E5Q11_09925</name>
</gene>
<evidence type="ECO:0000256" key="8">
    <source>
        <dbReference type="NCBIfam" id="TIGR02375"/>
    </source>
</evidence>
<dbReference type="Pfam" id="PF00127">
    <property type="entry name" value="Copper-bind"/>
    <property type="match status" value="1"/>
</dbReference>
<dbReference type="AlphaFoldDB" id="A0A4Z1BSM4"/>
<evidence type="ECO:0000259" key="10">
    <source>
        <dbReference type="Pfam" id="PF00127"/>
    </source>
</evidence>
<proteinExistence type="predicted"/>
<keyword evidence="7 9" id="KW-0186">Copper</keyword>